<dbReference type="Gene3D" id="3.30.2010.10">
    <property type="entry name" value="Metalloproteases ('zincins'), catalytic domain"/>
    <property type="match status" value="1"/>
</dbReference>
<sequence length="188" mass="21357">MIPLLAGTGLFLGMSYLSGPKNNVPVRSALDGKTYYVQNLPDKQEAADRISKLRKNLTKIVEGFRSDANFSADPPYQRLIAKFNPEVFQENDIDASSTSYSENKGEKIVVCIRDKKEPYPFVDENTVMFVLLHEMAHLMTESMGHTPEFWSNFKKLLQDCMKNGEYTPTNYNQHPTQYCGMTISDTPL</sequence>
<organism evidence="2">
    <name type="scientific">viral metagenome</name>
    <dbReference type="NCBI Taxonomy" id="1070528"/>
    <lineage>
        <taxon>unclassified sequences</taxon>
        <taxon>metagenomes</taxon>
        <taxon>organismal metagenomes</taxon>
    </lineage>
</organism>
<dbReference type="Pfam" id="PF08325">
    <property type="entry name" value="WLM"/>
    <property type="match status" value="1"/>
</dbReference>
<feature type="domain" description="WLM" evidence="1">
    <location>
        <begin position="103"/>
        <end position="162"/>
    </location>
</feature>
<dbReference type="EMBL" id="MN739947">
    <property type="protein sequence ID" value="QHT79314.1"/>
    <property type="molecule type" value="Genomic_DNA"/>
</dbReference>
<dbReference type="AlphaFoldDB" id="A0A6C0HFT3"/>
<evidence type="ECO:0000313" key="2">
    <source>
        <dbReference type="EMBL" id="QHT79314.1"/>
    </source>
</evidence>
<accession>A0A6C0HFT3</accession>
<proteinExistence type="predicted"/>
<evidence type="ECO:0000259" key="1">
    <source>
        <dbReference type="Pfam" id="PF08325"/>
    </source>
</evidence>
<dbReference type="InterPro" id="IPR013536">
    <property type="entry name" value="WLM_dom"/>
</dbReference>
<protein>
    <recommendedName>
        <fullName evidence="1">WLM domain-containing protein</fullName>
    </recommendedName>
</protein>
<reference evidence="2" key="1">
    <citation type="journal article" date="2020" name="Nature">
        <title>Giant virus diversity and host interactions through global metagenomics.</title>
        <authorList>
            <person name="Schulz F."/>
            <person name="Roux S."/>
            <person name="Paez-Espino D."/>
            <person name="Jungbluth S."/>
            <person name="Walsh D.A."/>
            <person name="Denef V.J."/>
            <person name="McMahon K.D."/>
            <person name="Konstantinidis K.T."/>
            <person name="Eloe-Fadrosh E.A."/>
            <person name="Kyrpides N.C."/>
            <person name="Woyke T."/>
        </authorList>
    </citation>
    <scope>NUCLEOTIDE SEQUENCE</scope>
    <source>
        <strain evidence="2">GVMAG-M-3300023179-99</strain>
    </source>
</reference>
<name>A0A6C0HFT3_9ZZZZ</name>